<keyword evidence="1" id="KW-1015">Disulfide bond</keyword>
<evidence type="ECO:0000256" key="1">
    <source>
        <dbReference type="ARBA" id="ARBA00023157"/>
    </source>
</evidence>
<dbReference type="PANTHER" id="PTHR43110:SF1">
    <property type="entry name" value="THIOL PEROXIDASE"/>
    <property type="match status" value="1"/>
</dbReference>
<name>A0A7X0H3S3_9BACT</name>
<comment type="similarity">
    <text evidence="3">Belongs to the peroxiredoxin family. Tpx subfamily.</text>
</comment>
<evidence type="ECO:0000313" key="5">
    <source>
        <dbReference type="EMBL" id="MBB6428753.1"/>
    </source>
</evidence>
<dbReference type="PANTHER" id="PTHR43110">
    <property type="entry name" value="THIOL PEROXIDASE"/>
    <property type="match status" value="1"/>
</dbReference>
<dbReference type="Proteomes" id="UP000541810">
    <property type="component" value="Unassembled WGS sequence"/>
</dbReference>
<accession>A0A7X0H3S3</accession>
<dbReference type="AlphaFoldDB" id="A0A7X0H3S3"/>
<organism evidence="5 6">
    <name type="scientific">Algisphaera agarilytica</name>
    <dbReference type="NCBI Taxonomy" id="1385975"/>
    <lineage>
        <taxon>Bacteria</taxon>
        <taxon>Pseudomonadati</taxon>
        <taxon>Planctomycetota</taxon>
        <taxon>Phycisphaerae</taxon>
        <taxon>Phycisphaerales</taxon>
        <taxon>Phycisphaeraceae</taxon>
        <taxon>Algisphaera</taxon>
    </lineage>
</organism>
<dbReference type="EMBL" id="JACHGY010000001">
    <property type="protein sequence ID" value="MBB6428753.1"/>
    <property type="molecule type" value="Genomic_DNA"/>
</dbReference>
<dbReference type="InterPro" id="IPR013766">
    <property type="entry name" value="Thioredoxin_domain"/>
</dbReference>
<evidence type="ECO:0000259" key="4">
    <source>
        <dbReference type="PROSITE" id="PS51352"/>
    </source>
</evidence>
<keyword evidence="3 5" id="KW-0575">Peroxidase</keyword>
<dbReference type="EC" id="1.11.1.24" evidence="3"/>
<proteinExistence type="inferred from homology"/>
<dbReference type="Gene3D" id="3.40.30.10">
    <property type="entry name" value="Glutaredoxin"/>
    <property type="match status" value="1"/>
</dbReference>
<keyword evidence="6" id="KW-1185">Reference proteome</keyword>
<dbReference type="InterPro" id="IPR036249">
    <property type="entry name" value="Thioredoxin-like_sf"/>
</dbReference>
<dbReference type="InterPro" id="IPR002065">
    <property type="entry name" value="TPX"/>
</dbReference>
<comment type="subunit">
    <text evidence="3">Homodimer.</text>
</comment>
<dbReference type="PROSITE" id="PS51352">
    <property type="entry name" value="THIOREDOXIN_2"/>
    <property type="match status" value="1"/>
</dbReference>
<keyword evidence="3" id="KW-0049">Antioxidant</keyword>
<feature type="domain" description="Thioredoxin" evidence="4">
    <location>
        <begin position="22"/>
        <end position="169"/>
    </location>
</feature>
<gene>
    <name evidence="3" type="primary">tpx</name>
    <name evidence="5" type="ORF">HNQ40_000559</name>
</gene>
<comment type="caution">
    <text evidence="3">Lacks conserved residue(s) required for the propagation of feature annotation.</text>
</comment>
<dbReference type="CDD" id="cd03014">
    <property type="entry name" value="PRX_Atyp2cys"/>
    <property type="match status" value="1"/>
</dbReference>
<dbReference type="Pfam" id="PF08534">
    <property type="entry name" value="Redoxin"/>
    <property type="match status" value="1"/>
</dbReference>
<dbReference type="SUPFAM" id="SSF52833">
    <property type="entry name" value="Thioredoxin-like"/>
    <property type="match status" value="1"/>
</dbReference>
<comment type="function">
    <text evidence="3">Thiol-specific peroxidase that catalyzes the reduction of hydrogen peroxide and organic hydroperoxides to water and alcohols, respectively. Plays a role in cell protection against oxidative stress by detoxifying peroxides.</text>
</comment>
<comment type="catalytic activity">
    <reaction evidence="3">
        <text>a hydroperoxide + [thioredoxin]-dithiol = an alcohol + [thioredoxin]-disulfide + H2O</text>
        <dbReference type="Rhea" id="RHEA:62620"/>
        <dbReference type="Rhea" id="RHEA-COMP:10698"/>
        <dbReference type="Rhea" id="RHEA-COMP:10700"/>
        <dbReference type="ChEBI" id="CHEBI:15377"/>
        <dbReference type="ChEBI" id="CHEBI:29950"/>
        <dbReference type="ChEBI" id="CHEBI:30879"/>
        <dbReference type="ChEBI" id="CHEBI:35924"/>
        <dbReference type="ChEBI" id="CHEBI:50058"/>
        <dbReference type="EC" id="1.11.1.24"/>
    </reaction>
</comment>
<reference evidence="5 6" key="1">
    <citation type="submission" date="2020-08" db="EMBL/GenBank/DDBJ databases">
        <title>Genomic Encyclopedia of Type Strains, Phase IV (KMG-IV): sequencing the most valuable type-strain genomes for metagenomic binning, comparative biology and taxonomic classification.</title>
        <authorList>
            <person name="Goeker M."/>
        </authorList>
    </citation>
    <scope>NUCLEOTIDE SEQUENCE [LARGE SCALE GENOMIC DNA]</scope>
    <source>
        <strain evidence="5 6">DSM 103725</strain>
    </source>
</reference>
<evidence type="ECO:0000256" key="3">
    <source>
        <dbReference type="HAMAP-Rule" id="MF_00269"/>
    </source>
</evidence>
<evidence type="ECO:0000313" key="6">
    <source>
        <dbReference type="Proteomes" id="UP000541810"/>
    </source>
</evidence>
<keyword evidence="3 5" id="KW-0560">Oxidoreductase</keyword>
<dbReference type="RefSeq" id="WP_184676171.1">
    <property type="nucleotide sequence ID" value="NZ_JACHGY010000001.1"/>
</dbReference>
<evidence type="ECO:0000256" key="2">
    <source>
        <dbReference type="ARBA" id="ARBA00023284"/>
    </source>
</evidence>
<dbReference type="NCBIfam" id="NF001808">
    <property type="entry name" value="PRK00522.1"/>
    <property type="match status" value="1"/>
</dbReference>
<dbReference type="GO" id="GO:0008379">
    <property type="term" value="F:thioredoxin peroxidase activity"/>
    <property type="evidence" value="ECO:0007669"/>
    <property type="project" value="UniProtKB-UniRule"/>
</dbReference>
<protein>
    <recommendedName>
        <fullName evidence="3">Thiol peroxidase</fullName>
        <shortName evidence="3">Tpx</shortName>
        <ecNumber evidence="3">1.11.1.24</ecNumber>
    </recommendedName>
    <alternativeName>
        <fullName evidence="3">Peroxiredoxin tpx</fullName>
        <shortName evidence="3">Prx</shortName>
    </alternativeName>
    <alternativeName>
        <fullName evidence="3">Thioredoxin peroxidase</fullName>
    </alternativeName>
    <alternativeName>
        <fullName evidence="3">Thioredoxin-dependent peroxiredoxin</fullName>
    </alternativeName>
</protein>
<feature type="active site" description="Cysteine sulfenic acid (-SOH) intermediate" evidence="3">
    <location>
        <position position="64"/>
    </location>
</feature>
<keyword evidence="2 3" id="KW-0676">Redox-active center</keyword>
<comment type="caution">
    <text evidence="5">The sequence shown here is derived from an EMBL/GenBank/DDBJ whole genome shotgun (WGS) entry which is preliminary data.</text>
</comment>
<sequence length="171" mass="18154">MTERSAAVTLKGNPMTLLGDELKVGDAAPDFSLKANDMSDKSLADYAGKVKLISVVPSLDTPVCDTETRKFNEEAGGLGDGVVVLTVSVDTPMAQKRWCGAAGVENVECLSDFKDHTFGPAYGVRIKEIGLLARQIFVVDKDDKIVYTQLVGEVAEEPDYDAALAAAKGAL</sequence>
<dbReference type="InterPro" id="IPR013740">
    <property type="entry name" value="Redoxin"/>
</dbReference>
<dbReference type="HAMAP" id="MF_00269">
    <property type="entry name" value="Tpx"/>
    <property type="match status" value="1"/>
</dbReference>
<dbReference type="InterPro" id="IPR050455">
    <property type="entry name" value="Tpx_Peroxidase_subfamily"/>
</dbReference>